<feature type="repeat" description="Solcar" evidence="8">
    <location>
        <begin position="157"/>
        <end position="254"/>
    </location>
</feature>
<feature type="repeat" description="Solcar" evidence="8">
    <location>
        <begin position="276"/>
        <end position="365"/>
    </location>
</feature>
<accession>A0A9Q3F045</accession>
<keyword evidence="2 9" id="KW-0813">Transport</keyword>
<dbReference type="OrthoDB" id="270584at2759"/>
<evidence type="ECO:0000256" key="4">
    <source>
        <dbReference type="ARBA" id="ARBA00022737"/>
    </source>
</evidence>
<comment type="subcellular location">
    <subcellularLocation>
        <location evidence="1">Mitochondrion membrane</location>
        <topology evidence="1">Multi-pass membrane protein</topology>
    </subcellularLocation>
</comment>
<keyword evidence="5" id="KW-1133">Transmembrane helix</keyword>
<reference evidence="11" key="1">
    <citation type="submission" date="2021-03" db="EMBL/GenBank/DDBJ databases">
        <title>Draft genome sequence of rust myrtle Austropuccinia psidii MF-1, a brazilian biotype.</title>
        <authorList>
            <person name="Quecine M.C."/>
            <person name="Pachon D.M.R."/>
            <person name="Bonatelli M.L."/>
            <person name="Correr F.H."/>
            <person name="Franceschini L.M."/>
            <person name="Leite T.F."/>
            <person name="Margarido G.R.A."/>
            <person name="Almeida C.A."/>
            <person name="Ferrarezi J.A."/>
            <person name="Labate C.A."/>
        </authorList>
    </citation>
    <scope>NUCLEOTIDE SEQUENCE</scope>
    <source>
        <strain evidence="11">MF-1</strain>
    </source>
</reference>
<keyword evidence="4" id="KW-0677">Repeat</keyword>
<feature type="repeat" description="Solcar" evidence="8">
    <location>
        <begin position="60"/>
        <end position="147"/>
    </location>
</feature>
<evidence type="ECO:0000256" key="7">
    <source>
        <dbReference type="ARBA" id="ARBA00023136"/>
    </source>
</evidence>
<evidence type="ECO:0000256" key="6">
    <source>
        <dbReference type="ARBA" id="ARBA00023128"/>
    </source>
</evidence>
<keyword evidence="6" id="KW-0496">Mitochondrion</keyword>
<comment type="similarity">
    <text evidence="9">Belongs to the mitochondrial carrier (TC 2.A.29) family.</text>
</comment>
<sequence>MASCFKSNHWILTSSESHTSSSSLAQSIPSSKTISSSTLPTQSSSSTISQNSDGKTKTNSNLIEYFIAGGIAGATSRTVVSPLERLKIIFQCQGPGSSNYQGMWQSLIKIGQEEGWKGYFRGNGINVIRIAPYSAIQFSSYEVAKKILAGLAPTGELTTPLRLGAGALAGICSVVSTYPLDLVRSRLSIVSANIGSRLPTKNSAKELGMVGMTLLVYKTEGGIKGLYRGLVPTVVGVAPYVGSNFAAYEVLKQYFCPTTPSSSASNGSSTNGSGKTYVLRKLACGACAGAFSQSITYPLDVLRRRMQVTGMSGIGFQYSGAWDATLKIIQKEGIGGLYKGLWPNLLKVAPSIGTSFVTYELVRDYLLTF</sequence>
<evidence type="ECO:0000256" key="8">
    <source>
        <dbReference type="PROSITE-ProRule" id="PRU00282"/>
    </source>
</evidence>
<dbReference type="AlphaFoldDB" id="A0A9Q3F045"/>
<dbReference type="InterPro" id="IPR002067">
    <property type="entry name" value="MCP"/>
</dbReference>
<dbReference type="InterPro" id="IPR023395">
    <property type="entry name" value="MCP_dom_sf"/>
</dbReference>
<dbReference type="Proteomes" id="UP000765509">
    <property type="component" value="Unassembled WGS sequence"/>
</dbReference>
<dbReference type="SUPFAM" id="SSF103506">
    <property type="entry name" value="Mitochondrial carrier"/>
    <property type="match status" value="1"/>
</dbReference>
<gene>
    <name evidence="11" type="ORF">O181_067676</name>
</gene>
<evidence type="ECO:0000256" key="2">
    <source>
        <dbReference type="ARBA" id="ARBA00022448"/>
    </source>
</evidence>
<evidence type="ECO:0000313" key="12">
    <source>
        <dbReference type="Proteomes" id="UP000765509"/>
    </source>
</evidence>
<name>A0A9Q3F045_9BASI</name>
<dbReference type="GO" id="GO:0031966">
    <property type="term" value="C:mitochondrial membrane"/>
    <property type="evidence" value="ECO:0007669"/>
    <property type="project" value="UniProtKB-SubCell"/>
</dbReference>
<dbReference type="Pfam" id="PF00153">
    <property type="entry name" value="Mito_carr"/>
    <property type="match status" value="3"/>
</dbReference>
<dbReference type="GO" id="GO:0055085">
    <property type="term" value="P:transmembrane transport"/>
    <property type="evidence" value="ECO:0007669"/>
    <property type="project" value="InterPro"/>
</dbReference>
<keyword evidence="12" id="KW-1185">Reference proteome</keyword>
<evidence type="ECO:0000256" key="9">
    <source>
        <dbReference type="RuleBase" id="RU000488"/>
    </source>
</evidence>
<evidence type="ECO:0000256" key="3">
    <source>
        <dbReference type="ARBA" id="ARBA00022692"/>
    </source>
</evidence>
<evidence type="ECO:0008006" key="13">
    <source>
        <dbReference type="Google" id="ProtNLM"/>
    </source>
</evidence>
<dbReference type="PROSITE" id="PS50920">
    <property type="entry name" value="SOLCAR"/>
    <property type="match status" value="3"/>
</dbReference>
<evidence type="ECO:0000256" key="5">
    <source>
        <dbReference type="ARBA" id="ARBA00022989"/>
    </source>
</evidence>
<dbReference type="EMBL" id="AVOT02033969">
    <property type="protein sequence ID" value="MBW0527961.1"/>
    <property type="molecule type" value="Genomic_DNA"/>
</dbReference>
<evidence type="ECO:0000313" key="11">
    <source>
        <dbReference type="EMBL" id="MBW0527961.1"/>
    </source>
</evidence>
<dbReference type="PRINTS" id="PR00926">
    <property type="entry name" value="MITOCARRIER"/>
</dbReference>
<organism evidence="11 12">
    <name type="scientific">Austropuccinia psidii MF-1</name>
    <dbReference type="NCBI Taxonomy" id="1389203"/>
    <lineage>
        <taxon>Eukaryota</taxon>
        <taxon>Fungi</taxon>
        <taxon>Dikarya</taxon>
        <taxon>Basidiomycota</taxon>
        <taxon>Pucciniomycotina</taxon>
        <taxon>Pucciniomycetes</taxon>
        <taxon>Pucciniales</taxon>
        <taxon>Sphaerophragmiaceae</taxon>
        <taxon>Austropuccinia</taxon>
    </lineage>
</organism>
<feature type="compositionally biased region" description="Low complexity" evidence="10">
    <location>
        <begin position="32"/>
        <end position="52"/>
    </location>
</feature>
<feature type="region of interest" description="Disordered" evidence="10">
    <location>
        <begin position="32"/>
        <end position="56"/>
    </location>
</feature>
<evidence type="ECO:0000256" key="1">
    <source>
        <dbReference type="ARBA" id="ARBA00004225"/>
    </source>
</evidence>
<keyword evidence="3 8" id="KW-0812">Transmembrane</keyword>
<dbReference type="PANTHER" id="PTHR24089">
    <property type="entry name" value="SOLUTE CARRIER FAMILY 25"/>
    <property type="match status" value="1"/>
</dbReference>
<keyword evidence="7 8" id="KW-0472">Membrane</keyword>
<dbReference type="Gene3D" id="1.50.40.10">
    <property type="entry name" value="Mitochondrial carrier domain"/>
    <property type="match status" value="1"/>
</dbReference>
<evidence type="ECO:0000256" key="10">
    <source>
        <dbReference type="SAM" id="MobiDB-lite"/>
    </source>
</evidence>
<comment type="caution">
    <text evidence="11">The sequence shown here is derived from an EMBL/GenBank/DDBJ whole genome shotgun (WGS) entry which is preliminary data.</text>
</comment>
<proteinExistence type="inferred from homology"/>
<dbReference type="InterPro" id="IPR018108">
    <property type="entry name" value="MCP_transmembrane"/>
</dbReference>
<protein>
    <recommendedName>
        <fullName evidence="13">Mitochondrial carrier protein</fullName>
    </recommendedName>
</protein>